<dbReference type="EMBL" id="CAKXZT010000166">
    <property type="protein sequence ID" value="CAH2408374.1"/>
    <property type="molecule type" value="Genomic_DNA"/>
</dbReference>
<proteinExistence type="predicted"/>
<evidence type="ECO:0000313" key="2">
    <source>
        <dbReference type="Proteomes" id="UP001153050"/>
    </source>
</evidence>
<dbReference type="Proteomes" id="UP001153050">
    <property type="component" value="Unassembled WGS sequence"/>
</dbReference>
<comment type="caution">
    <text evidence="1">The sequence shown here is derived from an EMBL/GenBank/DDBJ whole genome shotgun (WGS) entry which is preliminary data.</text>
</comment>
<protein>
    <submittedName>
        <fullName evidence="1">Uncharacterized protein</fullName>
    </submittedName>
</protein>
<evidence type="ECO:0000313" key="1">
    <source>
        <dbReference type="EMBL" id="CAH2408374.1"/>
    </source>
</evidence>
<organism evidence="1 2">
    <name type="scientific">Mesorhizobium escarrei</name>
    <dbReference type="NCBI Taxonomy" id="666018"/>
    <lineage>
        <taxon>Bacteria</taxon>
        <taxon>Pseudomonadati</taxon>
        <taxon>Pseudomonadota</taxon>
        <taxon>Alphaproteobacteria</taxon>
        <taxon>Hyphomicrobiales</taxon>
        <taxon>Phyllobacteriaceae</taxon>
        <taxon>Mesorhizobium</taxon>
    </lineage>
</organism>
<name>A0ABM9EHL2_9HYPH</name>
<accession>A0ABM9EHL2</accession>
<reference evidence="1 2" key="1">
    <citation type="submission" date="2022-03" db="EMBL/GenBank/DDBJ databases">
        <authorList>
            <person name="Brunel B."/>
        </authorList>
    </citation>
    <scope>NUCLEOTIDE SEQUENCE [LARGE SCALE GENOMIC DNA]</scope>
    <source>
        <strain evidence="1">STM5069sample</strain>
    </source>
</reference>
<gene>
    <name evidence="1" type="ORF">MES5069_680079</name>
</gene>
<sequence>MLRWLPRGHVAFTPLLPELASEPMSDVRDVPVLTDAPC</sequence>
<keyword evidence="2" id="KW-1185">Reference proteome</keyword>